<dbReference type="EMBL" id="JAHWXH010000001">
    <property type="protein sequence ID" value="MDS0244269.1"/>
    <property type="molecule type" value="Genomic_DNA"/>
</dbReference>
<dbReference type="GO" id="GO:0016787">
    <property type="term" value="F:hydrolase activity"/>
    <property type="evidence" value="ECO:0007669"/>
    <property type="project" value="UniProtKB-KW"/>
</dbReference>
<organism evidence="7 8">
    <name type="scientific">Microbacterium aurantiacum</name>
    <dbReference type="NCBI Taxonomy" id="162393"/>
    <lineage>
        <taxon>Bacteria</taxon>
        <taxon>Bacillati</taxon>
        <taxon>Actinomycetota</taxon>
        <taxon>Actinomycetes</taxon>
        <taxon>Micrococcales</taxon>
        <taxon>Microbacteriaceae</taxon>
        <taxon>Microbacterium</taxon>
    </lineage>
</organism>
<dbReference type="InterPro" id="IPR050072">
    <property type="entry name" value="Peptidase_M20A"/>
</dbReference>
<dbReference type="PANTHER" id="PTHR43808:SF8">
    <property type="entry name" value="PEPTIDASE M20 DIMERISATION DOMAIN-CONTAINING PROTEIN"/>
    <property type="match status" value="1"/>
</dbReference>
<feature type="domain" description="Peptidase M20 dimerisation" evidence="6">
    <location>
        <begin position="196"/>
        <end position="330"/>
    </location>
</feature>
<dbReference type="InterPro" id="IPR001261">
    <property type="entry name" value="ArgE/DapE_CS"/>
</dbReference>
<dbReference type="Gene3D" id="3.40.630.10">
    <property type="entry name" value="Zn peptidases"/>
    <property type="match status" value="1"/>
</dbReference>
<proteinExistence type="inferred from homology"/>
<dbReference type="PROSITE" id="PS00758">
    <property type="entry name" value="ARGE_DAPE_CPG2_1"/>
    <property type="match status" value="1"/>
</dbReference>
<evidence type="ECO:0000256" key="5">
    <source>
        <dbReference type="ARBA" id="ARBA00022833"/>
    </source>
</evidence>
<comment type="cofactor">
    <cofactor evidence="1">
        <name>Zn(2+)</name>
        <dbReference type="ChEBI" id="CHEBI:29105"/>
    </cofactor>
</comment>
<dbReference type="InterPro" id="IPR002933">
    <property type="entry name" value="Peptidase_M20"/>
</dbReference>
<dbReference type="Gene3D" id="1.10.150.900">
    <property type="match status" value="1"/>
</dbReference>
<dbReference type="Pfam" id="PF01546">
    <property type="entry name" value="Peptidase_M20"/>
    <property type="match status" value="1"/>
</dbReference>
<comment type="caution">
    <text evidence="7">The sequence shown here is derived from an EMBL/GenBank/DDBJ whole genome shotgun (WGS) entry which is preliminary data.</text>
</comment>
<comment type="similarity">
    <text evidence="2">Belongs to the peptidase M20A family.</text>
</comment>
<keyword evidence="4" id="KW-0378">Hydrolase</keyword>
<evidence type="ECO:0000313" key="7">
    <source>
        <dbReference type="EMBL" id="MDS0244269.1"/>
    </source>
</evidence>
<dbReference type="FunFam" id="1.10.150.900:FF:000002">
    <property type="entry name" value="M20/M25/M40 family peptidase"/>
    <property type="match status" value="1"/>
</dbReference>
<dbReference type="SUPFAM" id="SSF55031">
    <property type="entry name" value="Bacterial exopeptidase dimerisation domain"/>
    <property type="match status" value="1"/>
</dbReference>
<evidence type="ECO:0000313" key="8">
    <source>
        <dbReference type="Proteomes" id="UP001183582"/>
    </source>
</evidence>
<dbReference type="InterPro" id="IPR011650">
    <property type="entry name" value="Peptidase_M20_dimer"/>
</dbReference>
<sequence length="435" mass="46616">MSAAPGPAAEAVQIAADLIRFDTSNYGDGRGPGERAAAGHVAALLREVGIEPVLFESAPGRTSVVAHWGDRTSNRGGLLLHGHLDVVPAEAADWRFDPFGGVIDDGFLYGRGAVDMKDFLGMMLSVVRDRARTGRIPDRPITLAFTADEEAGGKFGAHWLVDEHSSLFDGCTEAVGEIGGFSTFVADRRLYLIESGEKGIAWVHFESEGTAGHGSMRQPDNAVEHLVKALGRVAATRWPADPGPTMQALLHTVRELSGVDNDDPDVILAETGPTARMLSAAIRNNTNVTMLDAGYKHNVVPGSAAAAVDGRFLPGQQEQFLEELDRLAGEEATVTVRRTFIDRAVEYPFEGRAVDAMREALRIHDPEAAVAPYLVSGGSDAKAWDRLGIRCYGFVPLPSPPSEDFTALFHGVDERVSVAALEAGSLIFDTFLDLC</sequence>
<evidence type="ECO:0000256" key="3">
    <source>
        <dbReference type="ARBA" id="ARBA00022723"/>
    </source>
</evidence>
<dbReference type="GeneID" id="301456847"/>
<keyword evidence="3" id="KW-0479">Metal-binding</keyword>
<evidence type="ECO:0000259" key="6">
    <source>
        <dbReference type="Pfam" id="PF07687"/>
    </source>
</evidence>
<protein>
    <submittedName>
        <fullName evidence="7">M20/M25/M40 family metallo-hydrolase</fullName>
    </submittedName>
</protein>
<accession>A0AAJ2LYI1</accession>
<evidence type="ECO:0000256" key="4">
    <source>
        <dbReference type="ARBA" id="ARBA00022801"/>
    </source>
</evidence>
<gene>
    <name evidence="7" type="ORF">KZC50_01435</name>
</gene>
<dbReference type="PANTHER" id="PTHR43808">
    <property type="entry name" value="ACETYLORNITHINE DEACETYLASE"/>
    <property type="match status" value="1"/>
</dbReference>
<dbReference type="InterPro" id="IPR036264">
    <property type="entry name" value="Bact_exopeptidase_dim_dom"/>
</dbReference>
<name>A0AAJ2LYI1_9MICO</name>
<dbReference type="Proteomes" id="UP001183582">
    <property type="component" value="Unassembled WGS sequence"/>
</dbReference>
<evidence type="ECO:0000256" key="1">
    <source>
        <dbReference type="ARBA" id="ARBA00001947"/>
    </source>
</evidence>
<dbReference type="Gene3D" id="3.30.70.360">
    <property type="match status" value="1"/>
</dbReference>
<evidence type="ECO:0000256" key="2">
    <source>
        <dbReference type="ARBA" id="ARBA00006247"/>
    </source>
</evidence>
<dbReference type="AlphaFoldDB" id="A0AAJ2LYI1"/>
<keyword evidence="5" id="KW-0862">Zinc</keyword>
<dbReference type="NCBIfam" id="NF005913">
    <property type="entry name" value="PRK07906.1"/>
    <property type="match status" value="1"/>
</dbReference>
<reference evidence="7 8" key="1">
    <citation type="submission" date="2021-06" db="EMBL/GenBank/DDBJ databases">
        <title>Genome-based taxonomic framework of Microbacterium strains isolated from marine environment, the description of four new species and reclassification of four preexisting species.</title>
        <authorList>
            <person name="Lee S.D."/>
            <person name="Kim S.-M."/>
            <person name="Byeon Y.-S."/>
            <person name="Yang H.L."/>
            <person name="Kim I.S."/>
        </authorList>
    </citation>
    <scope>NUCLEOTIDE SEQUENCE [LARGE SCALE GENOMIC DNA]</scope>
    <source>
        <strain evidence="7 8">KACC 20514</strain>
    </source>
</reference>
<dbReference type="Pfam" id="PF07687">
    <property type="entry name" value="M20_dimer"/>
    <property type="match status" value="1"/>
</dbReference>
<dbReference type="GO" id="GO:0046872">
    <property type="term" value="F:metal ion binding"/>
    <property type="evidence" value="ECO:0007669"/>
    <property type="project" value="UniProtKB-KW"/>
</dbReference>
<dbReference type="SUPFAM" id="SSF53187">
    <property type="entry name" value="Zn-dependent exopeptidases"/>
    <property type="match status" value="1"/>
</dbReference>
<dbReference type="RefSeq" id="WP_310890355.1">
    <property type="nucleotide sequence ID" value="NZ_BAAAGR010000001.1"/>
</dbReference>